<sequence>MILSLENSNFLFKNWVFDNLNTQNITLPLFIKLCWFVGNEDDTQVLGKALTILRRGKVYDIIDSWAKIKKFDRLTRRVYPLRLQDKEFYKRIFNGTQDEDEKKY</sequence>
<protein>
    <submittedName>
        <fullName evidence="1">Uncharacterized protein</fullName>
    </submittedName>
</protein>
<dbReference type="Proteomes" id="UP000011082">
    <property type="component" value="Unassembled WGS sequence"/>
</dbReference>
<dbReference type="VEuPathDB" id="MicrosporidiaDB:VICG_00783"/>
<gene>
    <name evidence="1" type="ORF">VICG_00783</name>
</gene>
<dbReference type="EMBL" id="JH370134">
    <property type="protein sequence ID" value="ELA42140.1"/>
    <property type="molecule type" value="Genomic_DNA"/>
</dbReference>
<evidence type="ECO:0000313" key="2">
    <source>
        <dbReference type="Proteomes" id="UP000011082"/>
    </source>
</evidence>
<reference evidence="2" key="1">
    <citation type="submission" date="2011-05" db="EMBL/GenBank/DDBJ databases">
        <title>The genome sequence of Vittaforma corneae strain ATCC 50505.</title>
        <authorList>
            <consortium name="The Broad Institute Genome Sequencing Platform"/>
            <person name="Cuomo C."/>
            <person name="Didier E."/>
            <person name="Bowers L."/>
            <person name="Young S.K."/>
            <person name="Zeng Q."/>
            <person name="Gargeya S."/>
            <person name="Fitzgerald M."/>
            <person name="Haas B."/>
            <person name="Abouelleil A."/>
            <person name="Alvarado L."/>
            <person name="Arachchi H.M."/>
            <person name="Berlin A."/>
            <person name="Chapman S.B."/>
            <person name="Gearin G."/>
            <person name="Goldberg J."/>
            <person name="Griggs A."/>
            <person name="Gujja S."/>
            <person name="Hansen M."/>
            <person name="Heiman D."/>
            <person name="Howarth C."/>
            <person name="Larimer J."/>
            <person name="Lui A."/>
            <person name="MacDonald P.J.P."/>
            <person name="McCowen C."/>
            <person name="Montmayeur A."/>
            <person name="Murphy C."/>
            <person name="Neiman D."/>
            <person name="Pearson M."/>
            <person name="Priest M."/>
            <person name="Roberts A."/>
            <person name="Saif S."/>
            <person name="Shea T."/>
            <person name="Sisk P."/>
            <person name="Stolte C."/>
            <person name="Sykes S."/>
            <person name="Wortman J."/>
            <person name="Nusbaum C."/>
            <person name="Birren B."/>
        </authorList>
    </citation>
    <scope>NUCLEOTIDE SEQUENCE [LARGE SCALE GENOMIC DNA]</scope>
    <source>
        <strain evidence="2">ATCC 50505</strain>
    </source>
</reference>
<accession>L2GNT1</accession>
<evidence type="ECO:0000313" key="1">
    <source>
        <dbReference type="EMBL" id="ELA42140.1"/>
    </source>
</evidence>
<organism evidence="1 2">
    <name type="scientific">Vittaforma corneae (strain ATCC 50505)</name>
    <name type="common">Microsporidian parasite</name>
    <name type="synonym">Nosema corneum</name>
    <dbReference type="NCBI Taxonomy" id="993615"/>
    <lineage>
        <taxon>Eukaryota</taxon>
        <taxon>Fungi</taxon>
        <taxon>Fungi incertae sedis</taxon>
        <taxon>Microsporidia</taxon>
        <taxon>Nosematidae</taxon>
        <taxon>Vittaforma</taxon>
    </lineage>
</organism>
<dbReference type="RefSeq" id="XP_007604232.1">
    <property type="nucleotide sequence ID" value="XM_007604170.1"/>
</dbReference>
<keyword evidence="2" id="KW-1185">Reference proteome</keyword>
<dbReference type="InParanoid" id="L2GNT1"/>
<dbReference type="AlphaFoldDB" id="L2GNT1"/>
<dbReference type="GeneID" id="19881497"/>
<proteinExistence type="predicted"/>
<dbReference type="HOGENOM" id="CLU_2252138_0_0_1"/>
<name>L2GNT1_VITCO</name>